<name>A0AA39WLA1_9PEZI</name>
<sequence length="340" mass="37356">MKYRHGASSQLEIALSLSFSLIYASLPSFFGSSLATVLCPIVQSAATMRVEAWVSAACLASTVSAVGPAMPGQAARPKGKPEKMRDFQWADPFEHKDINHFRPLCGAERTFHVKEYLLDDVSEEAPRGLAAYQTALKAVFNSRQYPGSWDGIDPHGYDRNLLQMEYADVPVKVREWIEEQERSNGEGKGLFAVFKKPPAGAHAVTTVKVPEVATPPELRADDKEKTVLFAPGAIYSTVPLWVADDSECQDLLSDIAKYSPNLTDGGVVGYPTRKTRAKRWVNKRDAEFTIKAEVLKAKPVKAKSIEEPVKPSKAAKKSTTSKTTEEPAKSEAAEDKKDEL</sequence>
<dbReference type="Proteomes" id="UP001175000">
    <property type="component" value="Unassembled WGS sequence"/>
</dbReference>
<keyword evidence="3" id="KW-1185">Reference proteome</keyword>
<protein>
    <submittedName>
        <fullName evidence="2">Uncharacterized protein</fullName>
    </submittedName>
</protein>
<evidence type="ECO:0000313" key="3">
    <source>
        <dbReference type="Proteomes" id="UP001175000"/>
    </source>
</evidence>
<evidence type="ECO:0000313" key="2">
    <source>
        <dbReference type="EMBL" id="KAK0617499.1"/>
    </source>
</evidence>
<dbReference type="EMBL" id="JAULSU010000005">
    <property type="protein sequence ID" value="KAK0617499.1"/>
    <property type="molecule type" value="Genomic_DNA"/>
</dbReference>
<accession>A0AA39WLA1</accession>
<reference evidence="2" key="1">
    <citation type="submission" date="2023-06" db="EMBL/GenBank/DDBJ databases">
        <title>Genome-scale phylogeny and comparative genomics of the fungal order Sordariales.</title>
        <authorList>
            <consortium name="Lawrence Berkeley National Laboratory"/>
            <person name="Hensen N."/>
            <person name="Bonometti L."/>
            <person name="Westerberg I."/>
            <person name="Brannstrom I.O."/>
            <person name="Guillou S."/>
            <person name="Cros-Aarteil S."/>
            <person name="Calhoun S."/>
            <person name="Haridas S."/>
            <person name="Kuo A."/>
            <person name="Mondo S."/>
            <person name="Pangilinan J."/>
            <person name="Riley R."/>
            <person name="Labutti K."/>
            <person name="Andreopoulos B."/>
            <person name="Lipzen A."/>
            <person name="Chen C."/>
            <person name="Yanf M."/>
            <person name="Daum C."/>
            <person name="Ng V."/>
            <person name="Clum A."/>
            <person name="Steindorff A."/>
            <person name="Ohm R."/>
            <person name="Martin F."/>
            <person name="Silar P."/>
            <person name="Natvig D."/>
            <person name="Lalanne C."/>
            <person name="Gautier V."/>
            <person name="Ament-Velasquez S.L."/>
            <person name="Kruys A."/>
            <person name="Hutchinson M.I."/>
            <person name="Powell A.J."/>
            <person name="Barry K."/>
            <person name="Miller A.N."/>
            <person name="Grigoriev I.V."/>
            <person name="Debuchy R."/>
            <person name="Gladieux P."/>
            <person name="Thoren M.H."/>
            <person name="Johannesson H."/>
        </authorList>
    </citation>
    <scope>NUCLEOTIDE SEQUENCE</scope>
    <source>
        <strain evidence="2">CBS 606.72</strain>
    </source>
</reference>
<dbReference type="AlphaFoldDB" id="A0AA39WLA1"/>
<gene>
    <name evidence="2" type="ORF">B0T14DRAFT_525310</name>
</gene>
<feature type="region of interest" description="Disordered" evidence="1">
    <location>
        <begin position="301"/>
        <end position="340"/>
    </location>
</feature>
<comment type="caution">
    <text evidence="2">The sequence shown here is derived from an EMBL/GenBank/DDBJ whole genome shotgun (WGS) entry which is preliminary data.</text>
</comment>
<evidence type="ECO:0000256" key="1">
    <source>
        <dbReference type="SAM" id="MobiDB-lite"/>
    </source>
</evidence>
<organism evidence="2 3">
    <name type="scientific">Immersiella caudata</name>
    <dbReference type="NCBI Taxonomy" id="314043"/>
    <lineage>
        <taxon>Eukaryota</taxon>
        <taxon>Fungi</taxon>
        <taxon>Dikarya</taxon>
        <taxon>Ascomycota</taxon>
        <taxon>Pezizomycotina</taxon>
        <taxon>Sordariomycetes</taxon>
        <taxon>Sordariomycetidae</taxon>
        <taxon>Sordariales</taxon>
        <taxon>Lasiosphaeriaceae</taxon>
        <taxon>Immersiella</taxon>
    </lineage>
</organism>
<proteinExistence type="predicted"/>
<feature type="compositionally biased region" description="Basic and acidic residues" evidence="1">
    <location>
        <begin position="323"/>
        <end position="340"/>
    </location>
</feature>